<evidence type="ECO:0000313" key="6">
    <source>
        <dbReference type="EMBL" id="KAJ5089163.1"/>
    </source>
</evidence>
<dbReference type="EMBL" id="JAPQKI010000009">
    <property type="protein sequence ID" value="KAJ5089163.1"/>
    <property type="molecule type" value="Genomic_DNA"/>
</dbReference>
<dbReference type="SMART" id="SM00066">
    <property type="entry name" value="GAL4"/>
    <property type="match status" value="1"/>
</dbReference>
<dbReference type="Gene3D" id="4.10.240.10">
    <property type="entry name" value="Zn(2)-C6 fungal-type DNA-binding domain"/>
    <property type="match status" value="1"/>
</dbReference>
<reference evidence="6" key="1">
    <citation type="submission" date="2022-11" db="EMBL/GenBank/DDBJ databases">
        <authorList>
            <person name="Petersen C."/>
        </authorList>
    </citation>
    <scope>NUCLEOTIDE SEQUENCE</scope>
    <source>
        <strain evidence="6">IBT 30761</strain>
    </source>
</reference>
<dbReference type="CDD" id="cd00067">
    <property type="entry name" value="GAL4"/>
    <property type="match status" value="1"/>
</dbReference>
<protein>
    <recommendedName>
        <fullName evidence="5">Zn(2)-C6 fungal-type domain-containing protein</fullName>
    </recommendedName>
</protein>
<evidence type="ECO:0000256" key="2">
    <source>
        <dbReference type="ARBA" id="ARBA00023125"/>
    </source>
</evidence>
<dbReference type="SUPFAM" id="SSF57701">
    <property type="entry name" value="Zn2/Cys6 DNA-binding domain"/>
    <property type="match status" value="1"/>
</dbReference>
<gene>
    <name evidence="6" type="ORF">N7532_007847</name>
</gene>
<dbReference type="InterPro" id="IPR001138">
    <property type="entry name" value="Zn2Cys6_DnaBD"/>
</dbReference>
<dbReference type="RefSeq" id="XP_056471145.1">
    <property type="nucleotide sequence ID" value="XM_056620339.1"/>
</dbReference>
<keyword evidence="2" id="KW-0238">DNA-binding</keyword>
<comment type="caution">
    <text evidence="6">The sequence shown here is derived from an EMBL/GenBank/DDBJ whole genome shotgun (WGS) entry which is preliminary data.</text>
</comment>
<accession>A0A9W9EW74</accession>
<organism evidence="6 7">
    <name type="scientific">Penicillium argentinense</name>
    <dbReference type="NCBI Taxonomy" id="1131581"/>
    <lineage>
        <taxon>Eukaryota</taxon>
        <taxon>Fungi</taxon>
        <taxon>Dikarya</taxon>
        <taxon>Ascomycota</taxon>
        <taxon>Pezizomycotina</taxon>
        <taxon>Eurotiomycetes</taxon>
        <taxon>Eurotiomycetidae</taxon>
        <taxon>Eurotiales</taxon>
        <taxon>Aspergillaceae</taxon>
        <taxon>Penicillium</taxon>
    </lineage>
</organism>
<feature type="domain" description="Zn(2)-C6 fungal-type" evidence="5">
    <location>
        <begin position="86"/>
        <end position="129"/>
    </location>
</feature>
<dbReference type="InterPro" id="IPR036864">
    <property type="entry name" value="Zn2-C6_fun-type_DNA-bd_sf"/>
</dbReference>
<sequence>MFALGQSLAHIGMPWQKRSRPPEVQVITFSLFASFTFAISQSCEIQRFAKTLHNAASCRYCPLVVPIDLFRRHIRTYHPQRELPPSRKYRAYSACHARKVRCEGVLPCNACQHRDVFCVHSGGETVSEQQFSIDDSCPLSPVSTINDSVSDAPGGLLMTILIFTLILFIQDGRFSIEVHLTSPTNLVYLFNLLSPSDFG</sequence>
<dbReference type="GeneID" id="81359318"/>
<reference evidence="6" key="2">
    <citation type="journal article" date="2023" name="IMA Fungus">
        <title>Comparative genomic study of the Penicillium genus elucidates a diverse pangenome and 15 lateral gene transfer events.</title>
        <authorList>
            <person name="Petersen C."/>
            <person name="Sorensen T."/>
            <person name="Nielsen M.R."/>
            <person name="Sondergaard T.E."/>
            <person name="Sorensen J.L."/>
            <person name="Fitzpatrick D.A."/>
            <person name="Frisvad J.C."/>
            <person name="Nielsen K.L."/>
        </authorList>
    </citation>
    <scope>NUCLEOTIDE SEQUENCE</scope>
    <source>
        <strain evidence="6">IBT 30761</strain>
    </source>
</reference>
<evidence type="ECO:0000256" key="3">
    <source>
        <dbReference type="ARBA" id="ARBA00023163"/>
    </source>
</evidence>
<evidence type="ECO:0000259" key="5">
    <source>
        <dbReference type="SMART" id="SM00066"/>
    </source>
</evidence>
<dbReference type="AlphaFoldDB" id="A0A9W9EW74"/>
<keyword evidence="7" id="KW-1185">Reference proteome</keyword>
<dbReference type="OrthoDB" id="10261408at2759"/>
<dbReference type="GO" id="GO:0003677">
    <property type="term" value="F:DNA binding"/>
    <property type="evidence" value="ECO:0007669"/>
    <property type="project" value="UniProtKB-KW"/>
</dbReference>
<dbReference type="GO" id="GO:0000981">
    <property type="term" value="F:DNA-binding transcription factor activity, RNA polymerase II-specific"/>
    <property type="evidence" value="ECO:0007669"/>
    <property type="project" value="InterPro"/>
</dbReference>
<dbReference type="GO" id="GO:0008270">
    <property type="term" value="F:zinc ion binding"/>
    <property type="evidence" value="ECO:0007669"/>
    <property type="project" value="InterPro"/>
</dbReference>
<evidence type="ECO:0000313" key="7">
    <source>
        <dbReference type="Proteomes" id="UP001149074"/>
    </source>
</evidence>
<proteinExistence type="predicted"/>
<keyword evidence="1" id="KW-0805">Transcription regulation</keyword>
<keyword evidence="3" id="KW-0804">Transcription</keyword>
<dbReference type="Proteomes" id="UP001149074">
    <property type="component" value="Unassembled WGS sequence"/>
</dbReference>
<name>A0A9W9EW74_9EURO</name>
<keyword evidence="4" id="KW-0539">Nucleus</keyword>
<dbReference type="Pfam" id="PF00172">
    <property type="entry name" value="Zn_clus"/>
    <property type="match status" value="1"/>
</dbReference>
<evidence type="ECO:0000256" key="1">
    <source>
        <dbReference type="ARBA" id="ARBA00023015"/>
    </source>
</evidence>
<evidence type="ECO:0000256" key="4">
    <source>
        <dbReference type="ARBA" id="ARBA00023242"/>
    </source>
</evidence>